<evidence type="ECO:0000313" key="2">
    <source>
        <dbReference type="Proteomes" id="UP000053989"/>
    </source>
</evidence>
<organism evidence="1 2">
    <name type="scientific">Scleroderma citrinum Foug A</name>
    <dbReference type="NCBI Taxonomy" id="1036808"/>
    <lineage>
        <taxon>Eukaryota</taxon>
        <taxon>Fungi</taxon>
        <taxon>Dikarya</taxon>
        <taxon>Basidiomycota</taxon>
        <taxon>Agaricomycotina</taxon>
        <taxon>Agaricomycetes</taxon>
        <taxon>Agaricomycetidae</taxon>
        <taxon>Boletales</taxon>
        <taxon>Sclerodermatineae</taxon>
        <taxon>Sclerodermataceae</taxon>
        <taxon>Scleroderma</taxon>
    </lineage>
</organism>
<evidence type="ECO:0000313" key="1">
    <source>
        <dbReference type="EMBL" id="KIM61091.1"/>
    </source>
</evidence>
<reference evidence="2" key="2">
    <citation type="submission" date="2015-01" db="EMBL/GenBank/DDBJ databases">
        <title>Evolutionary Origins and Diversification of the Mycorrhizal Mutualists.</title>
        <authorList>
            <consortium name="DOE Joint Genome Institute"/>
            <consortium name="Mycorrhizal Genomics Consortium"/>
            <person name="Kohler A."/>
            <person name="Kuo A."/>
            <person name="Nagy L.G."/>
            <person name="Floudas D."/>
            <person name="Copeland A."/>
            <person name="Barry K.W."/>
            <person name="Cichocki N."/>
            <person name="Veneault-Fourrey C."/>
            <person name="LaButti K."/>
            <person name="Lindquist E.A."/>
            <person name="Lipzen A."/>
            <person name="Lundell T."/>
            <person name="Morin E."/>
            <person name="Murat C."/>
            <person name="Riley R."/>
            <person name="Ohm R."/>
            <person name="Sun H."/>
            <person name="Tunlid A."/>
            <person name="Henrissat B."/>
            <person name="Grigoriev I.V."/>
            <person name="Hibbett D.S."/>
            <person name="Martin F."/>
        </authorList>
    </citation>
    <scope>NUCLEOTIDE SEQUENCE [LARGE SCALE GENOMIC DNA]</scope>
    <source>
        <strain evidence="2">Foug A</strain>
    </source>
</reference>
<dbReference type="STRING" id="1036808.A0A0C3DZ26"/>
<name>A0A0C3DZ26_9AGAM</name>
<dbReference type="HOGENOM" id="CLU_067870_0_0_1"/>
<keyword evidence="2" id="KW-1185">Reference proteome</keyword>
<reference evidence="1 2" key="1">
    <citation type="submission" date="2014-04" db="EMBL/GenBank/DDBJ databases">
        <authorList>
            <consortium name="DOE Joint Genome Institute"/>
            <person name="Kuo A."/>
            <person name="Kohler A."/>
            <person name="Nagy L.G."/>
            <person name="Floudas D."/>
            <person name="Copeland A."/>
            <person name="Barry K.W."/>
            <person name="Cichocki N."/>
            <person name="Veneault-Fourrey C."/>
            <person name="LaButti K."/>
            <person name="Lindquist E.A."/>
            <person name="Lipzen A."/>
            <person name="Lundell T."/>
            <person name="Morin E."/>
            <person name="Murat C."/>
            <person name="Sun H."/>
            <person name="Tunlid A."/>
            <person name="Henrissat B."/>
            <person name="Grigoriev I.V."/>
            <person name="Hibbett D.S."/>
            <person name="Martin F."/>
            <person name="Nordberg H.P."/>
            <person name="Cantor M.N."/>
            <person name="Hua S.X."/>
        </authorList>
    </citation>
    <scope>NUCLEOTIDE SEQUENCE [LARGE SCALE GENOMIC DNA]</scope>
    <source>
        <strain evidence="1 2">Foug A</strain>
    </source>
</reference>
<dbReference type="InParanoid" id="A0A0C3DZ26"/>
<dbReference type="OrthoDB" id="3247418at2759"/>
<gene>
    <name evidence="1" type="ORF">SCLCIDRAFT_122723</name>
</gene>
<dbReference type="Proteomes" id="UP000053989">
    <property type="component" value="Unassembled WGS sequence"/>
</dbReference>
<dbReference type="AlphaFoldDB" id="A0A0C3DZ26"/>
<proteinExistence type="predicted"/>
<sequence length="196" mass="22216">RGSRLRHWLARWDCPTAIKECKLLFDKYITNSGVSSGDIFPDVAERKHTVLHARTDFGGTVFSRYSTHHGNSLIMFYPGGNRSSPPIPGRIKYIFEDNGILLAVQYQLPAEADAIDPFQHYPYFPARLYSAQIGEDLEVVRLEWVMCHYARWHLSEKNDVILPLVQVSVDTGGRTGYLHITSGLVVTGTCSRCFVR</sequence>
<protein>
    <submittedName>
        <fullName evidence="1">Uncharacterized protein</fullName>
    </submittedName>
</protein>
<feature type="non-terminal residue" evidence="1">
    <location>
        <position position="1"/>
    </location>
</feature>
<dbReference type="EMBL" id="KN822055">
    <property type="protein sequence ID" value="KIM61091.1"/>
    <property type="molecule type" value="Genomic_DNA"/>
</dbReference>
<accession>A0A0C3DZ26</accession>